<name>A0A1N6NQX0_9GAMM</name>
<dbReference type="CDD" id="cd00741">
    <property type="entry name" value="Lipase"/>
    <property type="match status" value="1"/>
</dbReference>
<gene>
    <name evidence="1" type="ORF">SAMN05421647_101501</name>
</gene>
<evidence type="ECO:0008006" key="3">
    <source>
        <dbReference type="Google" id="ProtNLM"/>
    </source>
</evidence>
<dbReference type="Proteomes" id="UP000186895">
    <property type="component" value="Unassembled WGS sequence"/>
</dbReference>
<dbReference type="InterPro" id="IPR029058">
    <property type="entry name" value="AB_hydrolase_fold"/>
</dbReference>
<dbReference type="AlphaFoldDB" id="A0A1N6NQX0"/>
<evidence type="ECO:0000313" key="2">
    <source>
        <dbReference type="Proteomes" id="UP000186895"/>
    </source>
</evidence>
<reference evidence="1 2" key="1">
    <citation type="submission" date="2017-01" db="EMBL/GenBank/DDBJ databases">
        <authorList>
            <person name="Mah S.A."/>
            <person name="Swanson W.J."/>
            <person name="Moy G.W."/>
            <person name="Vacquier V.D."/>
        </authorList>
    </citation>
    <scope>NUCLEOTIDE SEQUENCE [LARGE SCALE GENOMIC DNA]</scope>
    <source>
        <strain evidence="1 2">DSM 7027</strain>
    </source>
</reference>
<protein>
    <recommendedName>
        <fullName evidence="3">Lipase (Class 3)</fullName>
    </recommendedName>
</protein>
<dbReference type="RefSeq" id="WP_076460538.1">
    <property type="nucleotide sequence ID" value="NZ_FTMN01000001.1"/>
</dbReference>
<organism evidence="1 2">
    <name type="scientific">Marinobacterium stanieri</name>
    <dbReference type="NCBI Taxonomy" id="49186"/>
    <lineage>
        <taxon>Bacteria</taxon>
        <taxon>Pseudomonadati</taxon>
        <taxon>Pseudomonadota</taxon>
        <taxon>Gammaproteobacteria</taxon>
        <taxon>Oceanospirillales</taxon>
        <taxon>Oceanospirillaceae</taxon>
        <taxon>Marinobacterium</taxon>
    </lineage>
</organism>
<dbReference type="Pfam" id="PF26363">
    <property type="entry name" value="Phospholipase-like"/>
    <property type="match status" value="1"/>
</dbReference>
<sequence length="241" mass="26375">MPSVLELAEICNASYDSQPVVEGWETLTPIYNFPRSGFFGAVLRKDNDYVMVFRGTDDKTHDVVSDTTLALGYTPQQYYTAKKSLLMFLSNFATTSSNLMLTGHSLGGGLASLVSARGHNLPVVTFNSPGMFRAATNSGFTPLSGPYNYITNKNGIRSYVNEFKKVLHIRSEGDLVSVGTGRKIINNNISLANPICPNPKGWNMVSIAAQSFAQALCAHSMENMVTIIKNIPEFSEDISWV</sequence>
<dbReference type="STRING" id="49186.SAMN05421647_101501"/>
<accession>A0A1N6NQX0</accession>
<proteinExistence type="predicted"/>
<evidence type="ECO:0000313" key="1">
    <source>
        <dbReference type="EMBL" id="SIP94538.1"/>
    </source>
</evidence>
<dbReference type="Gene3D" id="3.40.50.1820">
    <property type="entry name" value="alpha/beta hydrolase"/>
    <property type="match status" value="1"/>
</dbReference>
<dbReference type="EMBL" id="FTMN01000001">
    <property type="protein sequence ID" value="SIP94538.1"/>
    <property type="molecule type" value="Genomic_DNA"/>
</dbReference>
<dbReference type="SUPFAM" id="SSF53474">
    <property type="entry name" value="alpha/beta-Hydrolases"/>
    <property type="match status" value="1"/>
</dbReference>
<keyword evidence="2" id="KW-1185">Reference proteome</keyword>